<sequence length="224" mass="24358">MPKCPKCNKEVYFAERVTSLGKDWHRPCLKCEKCGKTLTSGSHAEVLETPSLAARRAAAPRGRWQALPTGTWGSPVDPQALNKPGHLQDLLVCALHWGYSAGGCSLPGTCSSCCSQPCCPLPWWGWGYSAREPPWTAPRSALQMPQPSSAALGLVSGNMRLRGESAELVPFLRSFGELWWGALSCPPHFLLLLPCPHPPSPPCRTGPAVHPPRHLICPRAMPRD</sequence>
<dbReference type="PROSITE" id="PS00478">
    <property type="entry name" value="LIM_DOMAIN_1"/>
    <property type="match status" value="1"/>
</dbReference>
<keyword evidence="5 8" id="KW-0440">LIM domain</keyword>
<dbReference type="Pfam" id="PF00412">
    <property type="entry name" value="LIM"/>
    <property type="match status" value="1"/>
</dbReference>
<feature type="domain" description="LIM zinc-binding" evidence="9">
    <location>
        <begin position="2"/>
        <end position="63"/>
    </location>
</feature>
<evidence type="ECO:0000256" key="4">
    <source>
        <dbReference type="ARBA" id="ARBA00022990"/>
    </source>
</evidence>
<dbReference type="SUPFAM" id="SSF57716">
    <property type="entry name" value="Glucocorticoid receptor-like (DNA-binding domain)"/>
    <property type="match status" value="1"/>
</dbReference>
<dbReference type="Ensembl" id="ENSPSNT00000026897.1">
    <property type="protein sequence ID" value="ENSPSNP00000023915.1"/>
    <property type="gene ID" value="ENSPSNG00000017504.1"/>
</dbReference>
<evidence type="ECO:0000313" key="11">
    <source>
        <dbReference type="Proteomes" id="UP000694554"/>
    </source>
</evidence>
<dbReference type="GO" id="GO:0008270">
    <property type="term" value="F:zinc ion binding"/>
    <property type="evidence" value="ECO:0007669"/>
    <property type="project" value="TreeGrafter"/>
</dbReference>
<evidence type="ECO:0000256" key="2">
    <source>
        <dbReference type="ARBA" id="ARBA00022723"/>
    </source>
</evidence>
<dbReference type="PANTHER" id="PTHR46074:SF3">
    <property type="entry name" value="CYSTEINE-RICH PROTEIN 1"/>
    <property type="match status" value="1"/>
</dbReference>
<reference evidence="10" key="2">
    <citation type="submission" date="2025-08" db="UniProtKB">
        <authorList>
            <consortium name="Ensembl"/>
        </authorList>
    </citation>
    <scope>IDENTIFICATION</scope>
</reference>
<dbReference type="FunFam" id="2.10.110.10:FF:000054">
    <property type="entry name" value="Cysteine-rich protein 1"/>
    <property type="match status" value="1"/>
</dbReference>
<evidence type="ECO:0000256" key="7">
    <source>
        <dbReference type="ARBA" id="ARBA00072537"/>
    </source>
</evidence>
<keyword evidence="3 8" id="KW-0862">Zinc</keyword>
<dbReference type="InterPro" id="IPR001781">
    <property type="entry name" value="Znf_LIM"/>
</dbReference>
<reference evidence="10" key="1">
    <citation type="submission" date="2019-08" db="EMBL/GenBank/DDBJ databases">
        <title>Phocoena sinus (Vaquita) genome, mPhoSin1, primary haplotype.</title>
        <authorList>
            <person name="Morin P."/>
            <person name="Mountcastle J."/>
            <person name="Fungtammasan C."/>
            <person name="Rhie A."/>
            <person name="Rojas-Bracho L."/>
            <person name="Smith C.R."/>
            <person name="Taylor B.L."/>
            <person name="Gulland F.M.D."/>
            <person name="Musser W."/>
            <person name="Houck M."/>
            <person name="Haase B."/>
            <person name="Paez S."/>
            <person name="Howe K."/>
            <person name="Torrance J."/>
            <person name="Formenti G."/>
            <person name="Phillippy A."/>
            <person name="Ryder O."/>
            <person name="Jarvis E.D."/>
            <person name="Fedrigo O."/>
        </authorList>
    </citation>
    <scope>NUCLEOTIDE SEQUENCE [LARGE SCALE GENOMIC DNA]</scope>
</reference>
<dbReference type="PANTHER" id="PTHR46074">
    <property type="entry name" value="CYSTEINE-RICH PROTEIN CRIP FAMILY MEMBER"/>
    <property type="match status" value="1"/>
</dbReference>
<evidence type="ECO:0000256" key="8">
    <source>
        <dbReference type="PROSITE-ProRule" id="PRU00125"/>
    </source>
</evidence>
<dbReference type="Gene3D" id="2.10.110.10">
    <property type="entry name" value="Cysteine Rich Protein"/>
    <property type="match status" value="1"/>
</dbReference>
<dbReference type="AlphaFoldDB" id="A0A8C9CKY5"/>
<proteinExistence type="predicted"/>
<organism evidence="10 11">
    <name type="scientific">Phocoena sinus</name>
    <name type="common">Vaquita</name>
    <dbReference type="NCBI Taxonomy" id="42100"/>
    <lineage>
        <taxon>Eukaryota</taxon>
        <taxon>Metazoa</taxon>
        <taxon>Chordata</taxon>
        <taxon>Craniata</taxon>
        <taxon>Vertebrata</taxon>
        <taxon>Euteleostomi</taxon>
        <taxon>Mammalia</taxon>
        <taxon>Eutheria</taxon>
        <taxon>Laurasiatheria</taxon>
        <taxon>Artiodactyla</taxon>
        <taxon>Whippomorpha</taxon>
        <taxon>Cetacea</taxon>
        <taxon>Odontoceti</taxon>
        <taxon>Phocoenidae</taxon>
        <taxon>Phocoena</taxon>
    </lineage>
</organism>
<dbReference type="SMART" id="SM00132">
    <property type="entry name" value="LIM"/>
    <property type="match status" value="1"/>
</dbReference>
<name>A0A8C9CKY5_PHOSS</name>
<evidence type="ECO:0000256" key="1">
    <source>
        <dbReference type="ARBA" id="ARBA00022481"/>
    </source>
</evidence>
<dbReference type="Proteomes" id="UP000694554">
    <property type="component" value="Chromosome 2"/>
</dbReference>
<keyword evidence="4" id="KW-0007">Acetylation</keyword>
<keyword evidence="11" id="KW-1185">Reference proteome</keyword>
<gene>
    <name evidence="10" type="primary">CRIP1</name>
</gene>
<protein>
    <recommendedName>
        <fullName evidence="7">Cysteine-rich protein 1</fullName>
    </recommendedName>
</protein>
<dbReference type="PROSITE" id="PS50023">
    <property type="entry name" value="LIM_DOMAIN_2"/>
    <property type="match status" value="1"/>
</dbReference>
<keyword evidence="1" id="KW-0488">Methylation</keyword>
<evidence type="ECO:0000256" key="3">
    <source>
        <dbReference type="ARBA" id="ARBA00022833"/>
    </source>
</evidence>
<evidence type="ECO:0000313" key="10">
    <source>
        <dbReference type="Ensembl" id="ENSPSNP00000023915.1"/>
    </source>
</evidence>
<dbReference type="GO" id="GO:0008630">
    <property type="term" value="P:intrinsic apoptotic signaling pathway in response to DNA damage"/>
    <property type="evidence" value="ECO:0007669"/>
    <property type="project" value="TreeGrafter"/>
</dbReference>
<reference evidence="10" key="3">
    <citation type="submission" date="2025-09" db="UniProtKB">
        <authorList>
            <consortium name="Ensembl"/>
        </authorList>
    </citation>
    <scope>IDENTIFICATION</scope>
</reference>
<dbReference type="GO" id="GO:0010468">
    <property type="term" value="P:regulation of gene expression"/>
    <property type="evidence" value="ECO:0007669"/>
    <property type="project" value="TreeGrafter"/>
</dbReference>
<keyword evidence="2 8" id="KW-0479">Metal-binding</keyword>
<dbReference type="GeneTree" id="ENSGT00940000165752"/>
<evidence type="ECO:0000256" key="5">
    <source>
        <dbReference type="ARBA" id="ARBA00023038"/>
    </source>
</evidence>
<evidence type="ECO:0000259" key="9">
    <source>
        <dbReference type="PROSITE" id="PS50023"/>
    </source>
</evidence>
<accession>A0A8C9CKY5</accession>
<comment type="function">
    <text evidence="6">Seems to have a role in zinc absorption and may function as an intracellular zinc transport protein.</text>
</comment>
<evidence type="ECO:0000256" key="6">
    <source>
        <dbReference type="ARBA" id="ARBA00055254"/>
    </source>
</evidence>